<dbReference type="SUPFAM" id="SSF50022">
    <property type="entry name" value="ISP domain"/>
    <property type="match status" value="1"/>
</dbReference>
<dbReference type="PROSITE" id="PS51296">
    <property type="entry name" value="RIESKE"/>
    <property type="match status" value="1"/>
</dbReference>
<dbReference type="Gene3D" id="2.102.10.10">
    <property type="entry name" value="Rieske [2Fe-2S] iron-sulphur domain"/>
    <property type="match status" value="1"/>
</dbReference>
<evidence type="ECO:0000256" key="1">
    <source>
        <dbReference type="ARBA" id="ARBA00022714"/>
    </source>
</evidence>
<evidence type="ECO:0000259" key="5">
    <source>
        <dbReference type="PROSITE" id="PS51296"/>
    </source>
</evidence>
<proteinExistence type="predicted"/>
<accession>B6IPP0</accession>
<dbReference type="CDD" id="cd03467">
    <property type="entry name" value="Rieske"/>
    <property type="match status" value="1"/>
</dbReference>
<evidence type="ECO:0000256" key="2">
    <source>
        <dbReference type="ARBA" id="ARBA00022723"/>
    </source>
</evidence>
<organism evidence="6 7">
    <name type="scientific">Rhodospirillum centenum (strain ATCC 51521 / SW)</name>
    <dbReference type="NCBI Taxonomy" id="414684"/>
    <lineage>
        <taxon>Bacteria</taxon>
        <taxon>Pseudomonadati</taxon>
        <taxon>Pseudomonadota</taxon>
        <taxon>Alphaproteobacteria</taxon>
        <taxon>Rhodospirillales</taxon>
        <taxon>Rhodospirillaceae</taxon>
        <taxon>Rhodospirillum</taxon>
    </lineage>
</organism>
<keyword evidence="3" id="KW-0408">Iron</keyword>
<dbReference type="InterPro" id="IPR036922">
    <property type="entry name" value="Rieske_2Fe-2S_sf"/>
</dbReference>
<dbReference type="STRING" id="414684.RC1_2356"/>
<evidence type="ECO:0000256" key="3">
    <source>
        <dbReference type="ARBA" id="ARBA00023004"/>
    </source>
</evidence>
<dbReference type="GO" id="GO:0051537">
    <property type="term" value="F:2 iron, 2 sulfur cluster binding"/>
    <property type="evidence" value="ECO:0007669"/>
    <property type="project" value="UniProtKB-KW"/>
</dbReference>
<feature type="domain" description="Rieske" evidence="5">
    <location>
        <begin position="3"/>
        <end position="112"/>
    </location>
</feature>
<reference evidence="6 7" key="1">
    <citation type="journal article" date="2010" name="BMC Genomics">
        <title>Metabolic flexibility revealed in the genome of the cyst-forming alpha-1 proteobacterium Rhodospirillum centenum.</title>
        <authorList>
            <person name="Lu Y.K."/>
            <person name="Marden J."/>
            <person name="Han M."/>
            <person name="Swingley W.D."/>
            <person name="Mastrian S.D."/>
            <person name="Chowdhury S.R."/>
            <person name="Hao J."/>
            <person name="Helmy T."/>
            <person name="Kim S."/>
            <person name="Kurdoglu A.A."/>
            <person name="Matthies H.J."/>
            <person name="Rollo D."/>
            <person name="Stothard P."/>
            <person name="Blankenship R.E."/>
            <person name="Bauer C.E."/>
            <person name="Touchman J.W."/>
        </authorList>
    </citation>
    <scope>NUCLEOTIDE SEQUENCE [LARGE SCALE GENOMIC DNA]</scope>
    <source>
        <strain evidence="7">ATCC 51521 / SW</strain>
    </source>
</reference>
<keyword evidence="2" id="KW-0479">Metal-binding</keyword>
<dbReference type="KEGG" id="rce:RC1_2356"/>
<evidence type="ECO:0000313" key="6">
    <source>
        <dbReference type="EMBL" id="ACI99742.1"/>
    </source>
</evidence>
<keyword evidence="1" id="KW-0001">2Fe-2S</keyword>
<dbReference type="GO" id="GO:0046872">
    <property type="term" value="F:metal ion binding"/>
    <property type="evidence" value="ECO:0007669"/>
    <property type="project" value="UniProtKB-KW"/>
</dbReference>
<dbReference type="PANTHER" id="PTHR40261:SF1">
    <property type="entry name" value="RIESKE DOMAIN-CONTAINING PROTEIN"/>
    <property type="match status" value="1"/>
</dbReference>
<evidence type="ECO:0000313" key="7">
    <source>
        <dbReference type="Proteomes" id="UP000001591"/>
    </source>
</evidence>
<gene>
    <name evidence="6" type="ordered locus">RC1_2356</name>
</gene>
<keyword evidence="4" id="KW-0411">Iron-sulfur</keyword>
<dbReference type="RefSeq" id="WP_012567526.1">
    <property type="nucleotide sequence ID" value="NC_011420.2"/>
</dbReference>
<dbReference type="Pfam" id="PF00355">
    <property type="entry name" value="Rieske"/>
    <property type="match status" value="1"/>
</dbReference>
<sequence>MPVRLCRLADIPDGQARGFTTDGPADSGTAQRRLLVARRGGRVFAYVNSCPHVGLPLDWQPDRFMSPDGTFLHCATHGARFRVEDGFCVHGPCAGRSLTPVPVALVDGAVVVTDTDGATAKG</sequence>
<dbReference type="HOGENOM" id="CLU_055690_4_3_5"/>
<protein>
    <submittedName>
        <fullName evidence="6">Rieske [2Fe-2S] domain protein</fullName>
    </submittedName>
</protein>
<dbReference type="PANTHER" id="PTHR40261">
    <property type="match status" value="1"/>
</dbReference>
<dbReference type="AlphaFoldDB" id="B6IPP0"/>
<dbReference type="InterPro" id="IPR017941">
    <property type="entry name" value="Rieske_2Fe-2S"/>
</dbReference>
<keyword evidence="7" id="KW-1185">Reference proteome</keyword>
<name>B6IPP0_RHOCS</name>
<evidence type="ECO:0000256" key="4">
    <source>
        <dbReference type="ARBA" id="ARBA00023014"/>
    </source>
</evidence>
<dbReference type="OrthoDB" id="9800776at2"/>
<dbReference type="Proteomes" id="UP000001591">
    <property type="component" value="Chromosome"/>
</dbReference>
<dbReference type="EMBL" id="CP000613">
    <property type="protein sequence ID" value="ACI99742.1"/>
    <property type="molecule type" value="Genomic_DNA"/>
</dbReference>
<dbReference type="eggNOG" id="COG2146">
    <property type="taxonomic scope" value="Bacteria"/>
</dbReference>